<organism evidence="6 7">
    <name type="scientific">Thelonectria olida</name>
    <dbReference type="NCBI Taxonomy" id="1576542"/>
    <lineage>
        <taxon>Eukaryota</taxon>
        <taxon>Fungi</taxon>
        <taxon>Dikarya</taxon>
        <taxon>Ascomycota</taxon>
        <taxon>Pezizomycotina</taxon>
        <taxon>Sordariomycetes</taxon>
        <taxon>Hypocreomycetidae</taxon>
        <taxon>Hypocreales</taxon>
        <taxon>Nectriaceae</taxon>
        <taxon>Thelonectria</taxon>
    </lineage>
</organism>
<feature type="compositionally biased region" description="Polar residues" evidence="4">
    <location>
        <begin position="489"/>
        <end position="523"/>
    </location>
</feature>
<evidence type="ECO:0000313" key="6">
    <source>
        <dbReference type="EMBL" id="KAH6866163.1"/>
    </source>
</evidence>
<feature type="region of interest" description="Disordered" evidence="4">
    <location>
        <begin position="167"/>
        <end position="196"/>
    </location>
</feature>
<dbReference type="AlphaFoldDB" id="A0A9P8VMS9"/>
<keyword evidence="7" id="KW-1185">Reference proteome</keyword>
<keyword evidence="3" id="KW-0378">Hydrolase</keyword>
<proteinExistence type="inferred from homology"/>
<dbReference type="GO" id="GO:0019783">
    <property type="term" value="F:ubiquitin-like protein peptidase activity"/>
    <property type="evidence" value="ECO:0007669"/>
    <property type="project" value="UniProtKB-ARBA"/>
</dbReference>
<feature type="region of interest" description="Disordered" evidence="4">
    <location>
        <begin position="489"/>
        <end position="551"/>
    </location>
</feature>
<dbReference type="Proteomes" id="UP000777438">
    <property type="component" value="Unassembled WGS sequence"/>
</dbReference>
<dbReference type="PROSITE" id="PS50600">
    <property type="entry name" value="ULP_PROTEASE"/>
    <property type="match status" value="1"/>
</dbReference>
<keyword evidence="2" id="KW-0645">Protease</keyword>
<sequence>MAERDLKVLLTVTRIAQGRNIALPILYQPGGALHRAALDECDHPSPKWTTNLGTRAVYLLRQGAAAEDGHPAANHADDEPHMLGPSIQHQVTADQDAAQNSLEAQPCHGALDAAHSNEHQSDHEGRGDSEREHCADLSIFDEPSQEHSSRFPEAAAPTMVDDGVLGESQRKGEAPDTIEPMQTCETSGMPETPEAGRHVGLDLLDRTSASPSSSVFNDNPSEQGSLHLRSAALPQDSPDALLLETDDIDDSASHPLGPFAPISLAPSSQLATDAVDGFQTEPDRRRKALHQLSTSACLSDDVIELLQASLVEFVGVSTDLTKILVLDPLYFETRSLPRACRQEDTAKIFSCMFHPFPTPTARNIPGHWTLAAIDVTHGKIEWYDPLPSEHRAQQTQHRLLEWASHMVPSKGFVFSQMIGPRQTDTSSCGVFVLEALYRVLQNQPLPQSCCPSQSRLHLAGFISQESSIEKASTQQVGSLDDSPRVSVVAKTSETSPQVNRLNMPQQHSNTANTDKSITRSSIVGKSALVKPQHCSPSKRPHPGSESPPSMDHLSIFAAEWPRFADNKKPFVASASCTRPILAPFPARTLGFAATSR</sequence>
<dbReference type="GO" id="GO:0008234">
    <property type="term" value="F:cysteine-type peptidase activity"/>
    <property type="evidence" value="ECO:0007669"/>
    <property type="project" value="InterPro"/>
</dbReference>
<dbReference type="GO" id="GO:0006508">
    <property type="term" value="P:proteolysis"/>
    <property type="evidence" value="ECO:0007669"/>
    <property type="project" value="UniProtKB-KW"/>
</dbReference>
<feature type="domain" description="Ubiquitin-like protease family profile" evidence="5">
    <location>
        <begin position="282"/>
        <end position="439"/>
    </location>
</feature>
<reference evidence="6 7" key="1">
    <citation type="journal article" date="2021" name="Nat. Commun.">
        <title>Genetic determinants of endophytism in the Arabidopsis root mycobiome.</title>
        <authorList>
            <person name="Mesny F."/>
            <person name="Miyauchi S."/>
            <person name="Thiergart T."/>
            <person name="Pickel B."/>
            <person name="Atanasova L."/>
            <person name="Karlsson M."/>
            <person name="Huettel B."/>
            <person name="Barry K.W."/>
            <person name="Haridas S."/>
            <person name="Chen C."/>
            <person name="Bauer D."/>
            <person name="Andreopoulos W."/>
            <person name="Pangilinan J."/>
            <person name="LaButti K."/>
            <person name="Riley R."/>
            <person name="Lipzen A."/>
            <person name="Clum A."/>
            <person name="Drula E."/>
            <person name="Henrissat B."/>
            <person name="Kohler A."/>
            <person name="Grigoriev I.V."/>
            <person name="Martin F.M."/>
            <person name="Hacquard S."/>
        </authorList>
    </citation>
    <scope>NUCLEOTIDE SEQUENCE [LARGE SCALE GENOMIC DNA]</scope>
    <source>
        <strain evidence="6 7">MPI-CAGE-CH-0241</strain>
    </source>
</reference>
<protein>
    <recommendedName>
        <fullName evidence="5">Ubiquitin-like protease family profile domain-containing protein</fullName>
    </recommendedName>
</protein>
<comment type="caution">
    <text evidence="6">The sequence shown here is derived from an EMBL/GenBank/DDBJ whole genome shotgun (WGS) entry which is preliminary data.</text>
</comment>
<evidence type="ECO:0000313" key="7">
    <source>
        <dbReference type="Proteomes" id="UP000777438"/>
    </source>
</evidence>
<dbReference type="OrthoDB" id="5048491at2759"/>
<dbReference type="SUPFAM" id="SSF54001">
    <property type="entry name" value="Cysteine proteinases"/>
    <property type="match status" value="1"/>
</dbReference>
<evidence type="ECO:0000256" key="3">
    <source>
        <dbReference type="ARBA" id="ARBA00022801"/>
    </source>
</evidence>
<evidence type="ECO:0000256" key="2">
    <source>
        <dbReference type="ARBA" id="ARBA00022670"/>
    </source>
</evidence>
<dbReference type="EMBL" id="JAGPYM010000138">
    <property type="protein sequence ID" value="KAH6866163.1"/>
    <property type="molecule type" value="Genomic_DNA"/>
</dbReference>
<gene>
    <name evidence="6" type="ORF">B0T10DRAFT_70834</name>
</gene>
<dbReference type="Pfam" id="PF02902">
    <property type="entry name" value="Peptidase_C48"/>
    <property type="match status" value="1"/>
</dbReference>
<dbReference type="Gene3D" id="3.40.395.10">
    <property type="entry name" value="Adenoviral Proteinase, Chain A"/>
    <property type="match status" value="1"/>
</dbReference>
<evidence type="ECO:0000259" key="5">
    <source>
        <dbReference type="PROSITE" id="PS50600"/>
    </source>
</evidence>
<dbReference type="InterPro" id="IPR003653">
    <property type="entry name" value="Peptidase_C48_C"/>
</dbReference>
<evidence type="ECO:0000256" key="4">
    <source>
        <dbReference type="SAM" id="MobiDB-lite"/>
    </source>
</evidence>
<name>A0A9P8VMS9_9HYPO</name>
<comment type="similarity">
    <text evidence="1">Belongs to the peptidase C48 family.</text>
</comment>
<accession>A0A9P8VMS9</accession>
<evidence type="ECO:0000256" key="1">
    <source>
        <dbReference type="ARBA" id="ARBA00005234"/>
    </source>
</evidence>
<dbReference type="InterPro" id="IPR038765">
    <property type="entry name" value="Papain-like_cys_pep_sf"/>
</dbReference>